<feature type="domain" description="PAC" evidence="7">
    <location>
        <begin position="578"/>
        <end position="630"/>
    </location>
</feature>
<evidence type="ECO:0000259" key="6">
    <source>
        <dbReference type="PROSITE" id="PS50111"/>
    </source>
</evidence>
<dbReference type="NCBIfam" id="TIGR00229">
    <property type="entry name" value="sensory_box"/>
    <property type="match status" value="3"/>
</dbReference>
<keyword evidence="5" id="KW-0472">Membrane</keyword>
<keyword evidence="10" id="KW-1185">Reference proteome</keyword>
<dbReference type="Gene3D" id="3.30.450.20">
    <property type="entry name" value="PAS domain"/>
    <property type="match status" value="3"/>
</dbReference>
<dbReference type="InterPro" id="IPR004089">
    <property type="entry name" value="MCPsignal_dom"/>
</dbReference>
<feature type="domain" description="HAMP" evidence="8">
    <location>
        <begin position="629"/>
        <end position="678"/>
    </location>
</feature>
<dbReference type="PANTHER" id="PTHR43531">
    <property type="entry name" value="PROTEIN ICFG"/>
    <property type="match status" value="1"/>
</dbReference>
<proteinExistence type="inferred from homology"/>
<dbReference type="Gene3D" id="6.10.340.10">
    <property type="match status" value="1"/>
</dbReference>
<dbReference type="InterPro" id="IPR024478">
    <property type="entry name" value="HlyB_4HB_MCP"/>
</dbReference>
<comment type="similarity">
    <text evidence="2">Belongs to the methyl-accepting chemotaxis (MCP) protein family.</text>
</comment>
<dbReference type="CDD" id="cd11386">
    <property type="entry name" value="MCP_signal"/>
    <property type="match status" value="1"/>
</dbReference>
<dbReference type="SUPFAM" id="SSF58104">
    <property type="entry name" value="Methyl-accepting chemotaxis protein (MCP) signaling domain"/>
    <property type="match status" value="1"/>
</dbReference>
<feature type="domain" description="Methyl-accepting transducer" evidence="6">
    <location>
        <begin position="683"/>
        <end position="898"/>
    </location>
</feature>
<sequence>MFKNITIKVKLLLILLIITFGFIVITIFSGNKLIHSANSMKALTSQENLNQNGLKDLKRLTKDQVFTSSELLNTKSTNQISSLNSKIEANHSDIIGLLDKIEKTETSSENKTKLKKFRDEIVSFHDEVSLLKNEFSKTKIDEDTGSFTEQGINIYLNRILPKLKNSVETIEDLNTSSAPQTDELVKNIETDLTDSQTSITILNLLVGLIIIGATVNVVFGILSMIGDAVIKIKKMSDGELAIRFDESQKNELGRLFSFFNNLLANLNAVNKSQAIIEFNLDGTVITANQNFLDVMGYTLYEIKGQHHRMFAEPKLVSSDEYRQFWASLNRGEYQTAEYKRIGKGGREVWLHATYNPILDSNGKPYKVIKFATDITEQKLQNVNYEGQIAAIGKAQATIEFNMDGTIIAANDLFLNAMGYTLSEIKGQHHRMFAEAQLANSDEYRQFWAALNRGEFQTAEYKRIGKGGREVWLQATYNPILDSNGKPYKVIKFATDITKQKLKNIDYEGQIAAIGKAQATIEFNMDGTIIVANDLFLNAMGYTLSEIKGQHHRMFAEAQFANSDEYKQFWAALNRGEFQTAEYKRIGKGGREVWLQATYNPILDLNGKPYKVIKFATDITEQKKLSIETTRIVEDLVVGLAAMENGDLTQQIVNNYEGGFAKLKDSFNNTSQTLIKIINEVRTNTDALVTAADEVSSTAATLSQGASEQAASVEETSASLEEMGASIDQNAENAKQTDSIATKSAKDAKQGGEAVKNTVSAMKQIAEKISIIEDIAYQTNLLALNAAIEAARAGEHGKGFAVVASEVRKLAERSQKSANEIGSLAGGSVQIAETAGKLIEEIVPAINKTADLVQEIAAASQEQSSGVNEVNKAMGQLDQVSQQSASASEELAAIAEQLQMQANQLLSSISFFQLNRITSDNRDQKKPKQVSNFVPAKKATDTDNDHRFQKY</sequence>
<feature type="domain" description="PAC" evidence="7">
    <location>
        <begin position="334"/>
        <end position="386"/>
    </location>
</feature>
<keyword evidence="5" id="KW-0812">Transmembrane</keyword>
<evidence type="ECO:0008006" key="11">
    <source>
        <dbReference type="Google" id="ProtNLM"/>
    </source>
</evidence>
<dbReference type="Pfam" id="PF08447">
    <property type="entry name" value="PAS_3"/>
    <property type="match status" value="3"/>
</dbReference>
<dbReference type="SMART" id="SM00283">
    <property type="entry name" value="MA"/>
    <property type="match status" value="1"/>
</dbReference>
<dbReference type="InterPro" id="IPR013655">
    <property type="entry name" value="PAS_fold_3"/>
</dbReference>
<keyword evidence="5" id="KW-1133">Transmembrane helix</keyword>
<dbReference type="Gene3D" id="1.10.287.950">
    <property type="entry name" value="Methyl-accepting chemotaxis protein"/>
    <property type="match status" value="1"/>
</dbReference>
<evidence type="ECO:0000256" key="1">
    <source>
        <dbReference type="ARBA" id="ARBA00022500"/>
    </source>
</evidence>
<gene>
    <name evidence="9" type="ORF">LPTSP3_g19430</name>
</gene>
<feature type="transmembrane region" description="Helical" evidence="5">
    <location>
        <begin position="201"/>
        <end position="225"/>
    </location>
</feature>
<accession>A0ABM7UJP2</accession>
<dbReference type="InterPro" id="IPR051310">
    <property type="entry name" value="MCP_chemotaxis"/>
</dbReference>
<protein>
    <recommendedName>
        <fullName evidence="11">Methyl-accepting chemotaxis protein</fullName>
    </recommendedName>
</protein>
<dbReference type="InterPro" id="IPR000700">
    <property type="entry name" value="PAS-assoc_C"/>
</dbReference>
<feature type="compositionally biased region" description="Basic and acidic residues" evidence="4">
    <location>
        <begin position="937"/>
        <end position="950"/>
    </location>
</feature>
<name>A0ABM7UJP2_9LEPT</name>
<dbReference type="InterPro" id="IPR003660">
    <property type="entry name" value="HAMP_dom"/>
</dbReference>
<dbReference type="PANTHER" id="PTHR43531:SF11">
    <property type="entry name" value="METHYL-ACCEPTING CHEMOTAXIS PROTEIN 3"/>
    <property type="match status" value="1"/>
</dbReference>
<dbReference type="SMART" id="SM00304">
    <property type="entry name" value="HAMP"/>
    <property type="match status" value="2"/>
</dbReference>
<keyword evidence="3" id="KW-0807">Transducer</keyword>
<keyword evidence="1" id="KW-0145">Chemotaxis</keyword>
<feature type="domain" description="PAC" evidence="7">
    <location>
        <begin position="456"/>
        <end position="508"/>
    </location>
</feature>
<dbReference type="InterPro" id="IPR001610">
    <property type="entry name" value="PAC"/>
</dbReference>
<evidence type="ECO:0000259" key="8">
    <source>
        <dbReference type="PROSITE" id="PS50885"/>
    </source>
</evidence>
<dbReference type="PROSITE" id="PS50113">
    <property type="entry name" value="PAC"/>
    <property type="match status" value="3"/>
</dbReference>
<dbReference type="PROSITE" id="PS50111">
    <property type="entry name" value="CHEMOTAXIS_TRANSDUC_2"/>
    <property type="match status" value="1"/>
</dbReference>
<evidence type="ECO:0000256" key="2">
    <source>
        <dbReference type="ARBA" id="ARBA00029447"/>
    </source>
</evidence>
<feature type="domain" description="HAMP" evidence="8">
    <location>
        <begin position="232"/>
        <end position="271"/>
    </location>
</feature>
<dbReference type="EMBL" id="AP025028">
    <property type="protein sequence ID" value="BDA79013.1"/>
    <property type="molecule type" value="Genomic_DNA"/>
</dbReference>
<dbReference type="InterPro" id="IPR035965">
    <property type="entry name" value="PAS-like_dom_sf"/>
</dbReference>
<evidence type="ECO:0000256" key="5">
    <source>
        <dbReference type="SAM" id="Phobius"/>
    </source>
</evidence>
<feature type="region of interest" description="Disordered" evidence="4">
    <location>
        <begin position="699"/>
        <end position="718"/>
    </location>
</feature>
<feature type="region of interest" description="Disordered" evidence="4">
    <location>
        <begin position="919"/>
        <end position="950"/>
    </location>
</feature>
<reference evidence="9 10" key="1">
    <citation type="submission" date="2021-08" db="EMBL/GenBank/DDBJ databases">
        <title>Complete genome sequence of Leptospira kobayashii strain E30.</title>
        <authorList>
            <person name="Nakao R."/>
            <person name="Nakamura S."/>
            <person name="Masuzawa T."/>
            <person name="Koizumi N."/>
        </authorList>
    </citation>
    <scope>NUCLEOTIDE SEQUENCE [LARGE SCALE GENOMIC DNA]</scope>
    <source>
        <strain evidence="9 10">E30</strain>
    </source>
</reference>
<feature type="transmembrane region" description="Helical" evidence="5">
    <location>
        <begin position="12"/>
        <end position="30"/>
    </location>
</feature>
<evidence type="ECO:0000256" key="3">
    <source>
        <dbReference type="PROSITE-ProRule" id="PRU00284"/>
    </source>
</evidence>
<evidence type="ECO:0000259" key="7">
    <source>
        <dbReference type="PROSITE" id="PS50113"/>
    </source>
</evidence>
<dbReference type="SMART" id="SM00091">
    <property type="entry name" value="PAS"/>
    <property type="match status" value="3"/>
</dbReference>
<dbReference type="Pfam" id="PF12729">
    <property type="entry name" value="4HB_MCP_1"/>
    <property type="match status" value="1"/>
</dbReference>
<organism evidence="9 10">
    <name type="scientific">Leptospira kobayashii</name>
    <dbReference type="NCBI Taxonomy" id="1917830"/>
    <lineage>
        <taxon>Bacteria</taxon>
        <taxon>Pseudomonadati</taxon>
        <taxon>Spirochaetota</taxon>
        <taxon>Spirochaetia</taxon>
        <taxon>Leptospirales</taxon>
        <taxon>Leptospiraceae</taxon>
        <taxon>Leptospira</taxon>
    </lineage>
</organism>
<evidence type="ECO:0000313" key="9">
    <source>
        <dbReference type="EMBL" id="BDA79013.1"/>
    </source>
</evidence>
<dbReference type="SMART" id="SM00086">
    <property type="entry name" value="PAC"/>
    <property type="match status" value="3"/>
</dbReference>
<evidence type="ECO:0000313" key="10">
    <source>
        <dbReference type="Proteomes" id="UP000245263"/>
    </source>
</evidence>
<dbReference type="PROSITE" id="PS50885">
    <property type="entry name" value="HAMP"/>
    <property type="match status" value="2"/>
</dbReference>
<dbReference type="InterPro" id="IPR000014">
    <property type="entry name" value="PAS"/>
</dbReference>
<dbReference type="CDD" id="cd00130">
    <property type="entry name" value="PAS"/>
    <property type="match status" value="3"/>
</dbReference>
<dbReference type="SUPFAM" id="SSF55785">
    <property type="entry name" value="PYP-like sensor domain (PAS domain)"/>
    <property type="match status" value="3"/>
</dbReference>
<dbReference type="Proteomes" id="UP000245263">
    <property type="component" value="Chromosome 1"/>
</dbReference>
<dbReference type="Pfam" id="PF00015">
    <property type="entry name" value="MCPsignal"/>
    <property type="match status" value="1"/>
</dbReference>
<evidence type="ECO:0000256" key="4">
    <source>
        <dbReference type="SAM" id="MobiDB-lite"/>
    </source>
</evidence>